<evidence type="ECO:0000256" key="14">
    <source>
        <dbReference type="ARBA" id="ARBA00022989"/>
    </source>
</evidence>
<dbReference type="Pfam" id="PF08276">
    <property type="entry name" value="PAN_2"/>
    <property type="match status" value="1"/>
</dbReference>
<dbReference type="PROSITE" id="PS00350">
    <property type="entry name" value="MADS_BOX_1"/>
    <property type="match status" value="1"/>
</dbReference>
<evidence type="ECO:0000256" key="17">
    <source>
        <dbReference type="ARBA" id="ARBA00023125"/>
    </source>
</evidence>
<evidence type="ECO:0000259" key="31">
    <source>
        <dbReference type="PROSITE" id="PS50927"/>
    </source>
</evidence>
<dbReference type="GO" id="GO:0046983">
    <property type="term" value="F:protein dimerization activity"/>
    <property type="evidence" value="ECO:0007669"/>
    <property type="project" value="InterPro"/>
</dbReference>
<name>A0A8S2B9H0_ARAAE</name>
<dbReference type="PROSITE" id="PS50927">
    <property type="entry name" value="BULB_LECTIN"/>
    <property type="match status" value="1"/>
</dbReference>
<evidence type="ECO:0000256" key="9">
    <source>
        <dbReference type="ARBA" id="ARBA00022729"/>
    </source>
</evidence>
<keyword evidence="6" id="KW-0245">EGF-like domain</keyword>
<dbReference type="Gene3D" id="2.90.10.10">
    <property type="entry name" value="Bulb-type lectin domain"/>
    <property type="match status" value="2"/>
</dbReference>
<dbReference type="InterPro" id="IPR003609">
    <property type="entry name" value="Pan_app"/>
</dbReference>
<evidence type="ECO:0000313" key="33">
    <source>
        <dbReference type="EMBL" id="CAE6252060.1"/>
    </source>
</evidence>
<evidence type="ECO:0000256" key="19">
    <source>
        <dbReference type="ARBA" id="ARBA00023157"/>
    </source>
</evidence>
<dbReference type="GO" id="GO:0030246">
    <property type="term" value="F:carbohydrate binding"/>
    <property type="evidence" value="ECO:0007669"/>
    <property type="project" value="UniProtKB-KW"/>
</dbReference>
<dbReference type="Pfam" id="PF00319">
    <property type="entry name" value="SRF-TF"/>
    <property type="match status" value="1"/>
</dbReference>
<dbReference type="GO" id="GO:0031625">
    <property type="term" value="F:ubiquitin protein ligase binding"/>
    <property type="evidence" value="ECO:0007669"/>
    <property type="project" value="UniProtKB-ARBA"/>
</dbReference>
<keyword evidence="16" id="KW-0287">Flowering</keyword>
<evidence type="ECO:0000256" key="6">
    <source>
        <dbReference type="ARBA" id="ARBA00022536"/>
    </source>
</evidence>
<keyword evidence="22" id="KW-0325">Glycoprotein</keyword>
<dbReference type="GO" id="GO:0000977">
    <property type="term" value="F:RNA polymerase II transcription regulatory region sequence-specific DNA binding"/>
    <property type="evidence" value="ECO:0007669"/>
    <property type="project" value="InterPro"/>
</dbReference>
<dbReference type="GO" id="GO:0009908">
    <property type="term" value="P:flower development"/>
    <property type="evidence" value="ECO:0007669"/>
    <property type="project" value="UniProtKB-KW"/>
</dbReference>
<evidence type="ECO:0000256" key="20">
    <source>
        <dbReference type="ARBA" id="ARBA00023163"/>
    </source>
</evidence>
<dbReference type="InterPro" id="IPR033896">
    <property type="entry name" value="MEF2-like_N"/>
</dbReference>
<keyword evidence="11 26" id="KW-0547">Nucleotide-binding</keyword>
<dbReference type="PANTHER" id="PTHR47976">
    <property type="entry name" value="G-TYPE LECTIN S-RECEPTOR-LIKE SERINE/THREONINE-PROTEIN KINASE SD2-5"/>
    <property type="match status" value="1"/>
</dbReference>
<evidence type="ECO:0000256" key="12">
    <source>
        <dbReference type="ARBA" id="ARBA00022777"/>
    </source>
</evidence>
<dbReference type="SUPFAM" id="SSF56112">
    <property type="entry name" value="Protein kinase-like (PK-like)"/>
    <property type="match status" value="1"/>
</dbReference>
<evidence type="ECO:0000313" key="34">
    <source>
        <dbReference type="Proteomes" id="UP000682877"/>
    </source>
</evidence>
<dbReference type="FunFam" id="2.90.10.10:FF:000053">
    <property type="entry name" value="G-type lectin S-receptor-like serine/threonine-protein kinase RLK1"/>
    <property type="match status" value="1"/>
</dbReference>
<evidence type="ECO:0000256" key="13">
    <source>
        <dbReference type="ARBA" id="ARBA00022840"/>
    </source>
</evidence>
<evidence type="ECO:0000256" key="28">
    <source>
        <dbReference type="SAM" id="Phobius"/>
    </source>
</evidence>
<dbReference type="PANTHER" id="PTHR47976:SF15">
    <property type="entry name" value="G-TYPE LECTIN S-RECEPTOR-LIKE SERINE_THREONINE-PROTEIN KINASE RLK1"/>
    <property type="match status" value="1"/>
</dbReference>
<keyword evidence="4" id="KW-0217">Developmental protein</keyword>
<dbReference type="FunFam" id="3.30.200.20:FF:000059">
    <property type="entry name" value="S-receptor-like serine/threonine-protein kinase"/>
    <property type="match status" value="1"/>
</dbReference>
<reference evidence="33" key="1">
    <citation type="submission" date="2021-01" db="EMBL/GenBank/DDBJ databases">
        <authorList>
            <person name="Bezrukov I."/>
        </authorList>
    </citation>
    <scope>NUCLEOTIDE SEQUENCE</scope>
</reference>
<dbReference type="PROSITE" id="PS50011">
    <property type="entry name" value="PROTEIN_KINASE_DOM"/>
    <property type="match status" value="1"/>
</dbReference>
<dbReference type="PROSITE" id="PS00107">
    <property type="entry name" value="PROTEIN_KINASE_ATP"/>
    <property type="match status" value="1"/>
</dbReference>
<comment type="catalytic activity">
    <reaction evidence="25">
        <text>L-seryl-[protein] + ATP = O-phospho-L-seryl-[protein] + ADP + H(+)</text>
        <dbReference type="Rhea" id="RHEA:17989"/>
        <dbReference type="Rhea" id="RHEA-COMP:9863"/>
        <dbReference type="Rhea" id="RHEA-COMP:11604"/>
        <dbReference type="ChEBI" id="CHEBI:15378"/>
        <dbReference type="ChEBI" id="CHEBI:29999"/>
        <dbReference type="ChEBI" id="CHEBI:30616"/>
        <dbReference type="ChEBI" id="CHEBI:83421"/>
        <dbReference type="ChEBI" id="CHEBI:456216"/>
        <dbReference type="EC" id="2.7.11.1"/>
    </reaction>
</comment>
<dbReference type="GO" id="GO:0005886">
    <property type="term" value="C:plasma membrane"/>
    <property type="evidence" value="ECO:0007669"/>
    <property type="project" value="UniProtKB-SubCell"/>
</dbReference>
<dbReference type="GO" id="GO:0045944">
    <property type="term" value="P:positive regulation of transcription by RNA polymerase II"/>
    <property type="evidence" value="ECO:0007669"/>
    <property type="project" value="InterPro"/>
</dbReference>
<keyword evidence="34" id="KW-1185">Reference proteome</keyword>
<evidence type="ECO:0000256" key="22">
    <source>
        <dbReference type="ARBA" id="ARBA00023180"/>
    </source>
</evidence>
<dbReference type="InterPro" id="IPR008271">
    <property type="entry name" value="Ser/Thr_kinase_AS"/>
</dbReference>
<dbReference type="SUPFAM" id="SSF55455">
    <property type="entry name" value="SRF-like"/>
    <property type="match status" value="1"/>
</dbReference>
<evidence type="ECO:0000259" key="32">
    <source>
        <dbReference type="PROSITE" id="PS51297"/>
    </source>
</evidence>
<keyword evidence="10" id="KW-0430">Lectin</keyword>
<dbReference type="InterPro" id="IPR036879">
    <property type="entry name" value="TF_MADSbox_sf"/>
</dbReference>
<comment type="subcellular location">
    <subcellularLocation>
        <location evidence="2">Cell membrane</location>
        <topology evidence="2">Single-pass type I membrane protein</topology>
    </subcellularLocation>
    <subcellularLocation>
        <location evidence="1">Nucleus</location>
    </subcellularLocation>
</comment>
<evidence type="ECO:0000256" key="4">
    <source>
        <dbReference type="ARBA" id="ARBA00022473"/>
    </source>
</evidence>
<dbReference type="SUPFAM" id="SSF51110">
    <property type="entry name" value="alpha-D-mannose-specific plant lectins"/>
    <property type="match status" value="1"/>
</dbReference>
<dbReference type="Proteomes" id="UP000682877">
    <property type="component" value="Chromosome 8"/>
</dbReference>
<dbReference type="CDD" id="cd00265">
    <property type="entry name" value="MADS_MEF2_like"/>
    <property type="match status" value="1"/>
</dbReference>
<keyword evidence="9" id="KW-0732">Signal</keyword>
<dbReference type="Pfam" id="PF01486">
    <property type="entry name" value="K-box"/>
    <property type="match status" value="1"/>
</dbReference>
<evidence type="ECO:0000256" key="15">
    <source>
        <dbReference type="ARBA" id="ARBA00023015"/>
    </source>
</evidence>
<gene>
    <name evidence="33" type="ORF">AARE701A_LOCUS22042</name>
</gene>
<feature type="domain" description="K-box" evidence="32">
    <location>
        <begin position="88"/>
        <end position="178"/>
    </location>
</feature>
<feature type="domain" description="MADS-box" evidence="30">
    <location>
        <begin position="1"/>
        <end position="61"/>
    </location>
</feature>
<keyword evidence="19" id="KW-1015">Disulfide bond</keyword>
<keyword evidence="18 28" id="KW-0472">Membrane</keyword>
<evidence type="ECO:0000256" key="1">
    <source>
        <dbReference type="ARBA" id="ARBA00004123"/>
    </source>
</evidence>
<evidence type="ECO:0000256" key="23">
    <source>
        <dbReference type="ARBA" id="ARBA00023242"/>
    </source>
</evidence>
<dbReference type="PROSITE" id="PS51297">
    <property type="entry name" value="K_BOX"/>
    <property type="match status" value="1"/>
</dbReference>
<dbReference type="InterPro" id="IPR002487">
    <property type="entry name" value="TF_Kbox"/>
</dbReference>
<dbReference type="FunFam" id="2.90.10.10:FF:000013">
    <property type="entry name" value="G-type lectin S-receptor-like serine/threonine-protein kinase LECRK1"/>
    <property type="match status" value="1"/>
</dbReference>
<evidence type="ECO:0000256" key="8">
    <source>
        <dbReference type="ARBA" id="ARBA00022692"/>
    </source>
</evidence>
<evidence type="ECO:0000256" key="16">
    <source>
        <dbReference type="ARBA" id="ARBA00023089"/>
    </source>
</evidence>
<keyword evidence="13 26" id="KW-0067">ATP-binding</keyword>
<evidence type="ECO:0000259" key="29">
    <source>
        <dbReference type="PROSITE" id="PS50011"/>
    </source>
</evidence>
<keyword evidence="15" id="KW-0805">Transcription regulation</keyword>
<dbReference type="Gene3D" id="1.10.510.10">
    <property type="entry name" value="Transferase(Phosphotransferase) domain 1"/>
    <property type="match status" value="1"/>
</dbReference>
<dbReference type="PRINTS" id="PR00404">
    <property type="entry name" value="MADSDOMAIN"/>
</dbReference>
<dbReference type="Pfam" id="PF00069">
    <property type="entry name" value="Pkinase"/>
    <property type="match status" value="1"/>
</dbReference>
<protein>
    <recommendedName>
        <fullName evidence="3">non-specific serine/threonine protein kinase</fullName>
        <ecNumber evidence="3">2.7.11.1</ecNumber>
    </recommendedName>
</protein>
<keyword evidence="8 28" id="KW-0812">Transmembrane</keyword>
<dbReference type="SMART" id="SM00220">
    <property type="entry name" value="S_TKc"/>
    <property type="match status" value="1"/>
</dbReference>
<dbReference type="FunFam" id="1.10.510.10:FF:000237">
    <property type="entry name" value="G-type lectin S-receptor-like serine/threonine-protein kinase"/>
    <property type="match status" value="1"/>
</dbReference>
<evidence type="ECO:0000256" key="5">
    <source>
        <dbReference type="ARBA" id="ARBA00022527"/>
    </source>
</evidence>
<accession>A0A8S2B9H0</accession>
<dbReference type="InterPro" id="IPR002100">
    <property type="entry name" value="TF_MADSbox"/>
</dbReference>
<evidence type="ECO:0000256" key="10">
    <source>
        <dbReference type="ARBA" id="ARBA00022734"/>
    </source>
</evidence>
<dbReference type="Gene3D" id="3.30.200.20">
    <property type="entry name" value="Phosphorylase Kinase, domain 1"/>
    <property type="match status" value="1"/>
</dbReference>
<dbReference type="AlphaFoldDB" id="A0A8S2B9H0"/>
<feature type="transmembrane region" description="Helical" evidence="28">
    <location>
        <begin position="683"/>
        <end position="705"/>
    </location>
</feature>
<dbReference type="PROSITE" id="PS00108">
    <property type="entry name" value="PROTEIN_KINASE_ST"/>
    <property type="match status" value="1"/>
</dbReference>
<dbReference type="Pfam" id="PF01453">
    <property type="entry name" value="B_lectin"/>
    <property type="match status" value="1"/>
</dbReference>
<evidence type="ECO:0000256" key="18">
    <source>
        <dbReference type="ARBA" id="ARBA00023136"/>
    </source>
</evidence>
<keyword evidence="21" id="KW-0675">Receptor</keyword>
<organism evidence="33 34">
    <name type="scientific">Arabidopsis arenosa</name>
    <name type="common">Sand rock-cress</name>
    <name type="synonym">Cardaminopsis arenosa</name>
    <dbReference type="NCBI Taxonomy" id="38785"/>
    <lineage>
        <taxon>Eukaryota</taxon>
        <taxon>Viridiplantae</taxon>
        <taxon>Streptophyta</taxon>
        <taxon>Embryophyta</taxon>
        <taxon>Tracheophyta</taxon>
        <taxon>Spermatophyta</taxon>
        <taxon>Magnoliopsida</taxon>
        <taxon>eudicotyledons</taxon>
        <taxon>Gunneridae</taxon>
        <taxon>Pentapetalae</taxon>
        <taxon>rosids</taxon>
        <taxon>malvids</taxon>
        <taxon>Brassicales</taxon>
        <taxon>Brassicaceae</taxon>
        <taxon>Camelineae</taxon>
        <taxon>Arabidopsis</taxon>
    </lineage>
</organism>
<evidence type="ECO:0000259" key="30">
    <source>
        <dbReference type="PROSITE" id="PS50066"/>
    </source>
</evidence>
<dbReference type="GO" id="GO:0005524">
    <property type="term" value="F:ATP binding"/>
    <property type="evidence" value="ECO:0007669"/>
    <property type="project" value="UniProtKB-UniRule"/>
</dbReference>
<evidence type="ECO:0000256" key="25">
    <source>
        <dbReference type="ARBA" id="ARBA00048679"/>
    </source>
</evidence>
<dbReference type="CDD" id="cd00028">
    <property type="entry name" value="B_lectin"/>
    <property type="match status" value="1"/>
</dbReference>
<keyword evidence="7" id="KW-0808">Transferase</keyword>
<dbReference type="EMBL" id="LR999458">
    <property type="protein sequence ID" value="CAE6252060.1"/>
    <property type="molecule type" value="Genomic_DNA"/>
</dbReference>
<comment type="catalytic activity">
    <reaction evidence="24">
        <text>L-threonyl-[protein] + ATP = O-phospho-L-threonyl-[protein] + ADP + H(+)</text>
        <dbReference type="Rhea" id="RHEA:46608"/>
        <dbReference type="Rhea" id="RHEA-COMP:11060"/>
        <dbReference type="Rhea" id="RHEA-COMP:11605"/>
        <dbReference type="ChEBI" id="CHEBI:15378"/>
        <dbReference type="ChEBI" id="CHEBI:30013"/>
        <dbReference type="ChEBI" id="CHEBI:30616"/>
        <dbReference type="ChEBI" id="CHEBI:61977"/>
        <dbReference type="ChEBI" id="CHEBI:456216"/>
        <dbReference type="EC" id="2.7.11.1"/>
    </reaction>
</comment>
<feature type="domain" description="Protein kinase" evidence="29">
    <location>
        <begin position="749"/>
        <end position="1033"/>
    </location>
</feature>
<dbReference type="PROSITE" id="PS50066">
    <property type="entry name" value="MADS_BOX_2"/>
    <property type="match status" value="1"/>
</dbReference>
<evidence type="ECO:0000256" key="27">
    <source>
        <dbReference type="SAM" id="Coils"/>
    </source>
</evidence>
<sequence>MGRGRVQLKRIENKINRQVTFSKRRSGLLKKAHEISVLCDAEVALIVFSSKGKLFEYSTDSCMERILERYDRYLYSDKQLVGREVSQSENWVLEHAKLKARVEVLEKNKRNFMGEDLDSLSLKELQSLEHQLDAAIKSIRSRKNQAMFESISALQKKDKALQDHNNSLLKKIKEREKKTGQQEGQLVQCSNSSSVLLPQYCVTSSRDGFVERVGGENGGASSLTEPNSLLPAWMLRPTTTNENGSVPVGESLTASESQQISSSWRSPSGDFAFGFRKIQPNDGFTLSIWFDKISDKNIVWHAQAVNTTTGLIPDGSKVTLTADGGLVIIDPRGQELWRSLSGGSVSRGRITDEGNFVLFRDGSEDSDVVLWSTFENPTDTLLPNQNIEVGSNLSSRRTETSFKKGRFSLRLGDDGNLQLLTLNAETVSESDIYSRYYESNTNDPNNPGIRLIFNQSGYMYVLQRNNSRFVVKERDPDVSSDFYRRAVLHFDGVFAEYYHPKGGEENSGWVFAWAVPDNICGPDDALGNTACGYNNICSLGNNQRPKCECPERFVLKDPSNEYGDCLPDFEMQTCRPENNQTANSDVNLYEFITLEKTNWPFGDYESYANYDEERCKAACLNDCLCAAVVFGTNRDLKCWKKKFPLSHGERAPRGDSDTFIKVRNRAIADSPITGKRTKKLDRLIIACSVLLGTSAFAIFILLSLYRKNKASKEMKKNQARDIGAAIATTTANELNMRVFTYGELAAATRDFTEELGRGAFGIVYKGFLKVSGDSEITVAVKKLDRLDQDNEKEFKNEVKVIGRIHHKNLVRLIGFCNEGRSQMIVYEFLPQGTLANFLFRRPRPSWEDRRNIAMGIARGILYLHEECSEQIIHCDLKPQNILLDEYYSPRISDFGLAKLLMMNQTYTLTNIRGTRGYVAPEWFRNSPITSKVDVYSYGVMLLEIVCCKKAVDLEDNVILIDWAYDCFRHGRLEDLTEDDSEAMDDMETVERYVKIAIWCIQGELRMRPNMRNVTQMLEGVTQVHDPPNPSPYITFTCTDDSMSSGSVSLV</sequence>
<proteinExistence type="predicted"/>
<feature type="domain" description="Bulb-type lectin" evidence="31">
    <location>
        <begin position="251"/>
        <end position="371"/>
    </location>
</feature>
<dbReference type="InterPro" id="IPR011009">
    <property type="entry name" value="Kinase-like_dom_sf"/>
</dbReference>
<evidence type="ECO:0000256" key="24">
    <source>
        <dbReference type="ARBA" id="ARBA00047899"/>
    </source>
</evidence>
<dbReference type="InterPro" id="IPR017441">
    <property type="entry name" value="Protein_kinase_ATP_BS"/>
</dbReference>
<keyword evidence="14 28" id="KW-1133">Transmembrane helix</keyword>
<keyword evidence="23" id="KW-0539">Nucleus</keyword>
<evidence type="ECO:0000256" key="26">
    <source>
        <dbReference type="PROSITE-ProRule" id="PRU10141"/>
    </source>
</evidence>
<dbReference type="InterPro" id="IPR000719">
    <property type="entry name" value="Prot_kinase_dom"/>
</dbReference>
<evidence type="ECO:0000256" key="21">
    <source>
        <dbReference type="ARBA" id="ARBA00023170"/>
    </source>
</evidence>
<dbReference type="InterPro" id="IPR001480">
    <property type="entry name" value="Bulb-type_lectin_dom"/>
</dbReference>
<dbReference type="SMART" id="SM00432">
    <property type="entry name" value="MADS"/>
    <property type="match status" value="1"/>
</dbReference>
<dbReference type="InterPro" id="IPR036426">
    <property type="entry name" value="Bulb-type_lectin_dom_sf"/>
</dbReference>
<evidence type="ECO:0000256" key="2">
    <source>
        <dbReference type="ARBA" id="ARBA00004251"/>
    </source>
</evidence>
<dbReference type="SMART" id="SM00108">
    <property type="entry name" value="B_lectin"/>
    <property type="match status" value="1"/>
</dbReference>
<dbReference type="GO" id="GO:0003700">
    <property type="term" value="F:DNA-binding transcription factor activity"/>
    <property type="evidence" value="ECO:0007669"/>
    <property type="project" value="InterPro"/>
</dbReference>
<feature type="coiled-coil region" evidence="27">
    <location>
        <begin position="88"/>
        <end position="145"/>
    </location>
</feature>
<keyword evidence="12" id="KW-0418">Kinase</keyword>
<evidence type="ECO:0000256" key="11">
    <source>
        <dbReference type="ARBA" id="ARBA00022741"/>
    </source>
</evidence>
<dbReference type="GO" id="GO:0004674">
    <property type="term" value="F:protein serine/threonine kinase activity"/>
    <property type="evidence" value="ECO:0007669"/>
    <property type="project" value="UniProtKB-KW"/>
</dbReference>
<dbReference type="EC" id="2.7.11.1" evidence="3"/>
<evidence type="ECO:0000256" key="3">
    <source>
        <dbReference type="ARBA" id="ARBA00012513"/>
    </source>
</evidence>
<keyword evidence="17" id="KW-0238">DNA-binding</keyword>
<keyword evidence="27" id="KW-0175">Coiled coil</keyword>
<dbReference type="CDD" id="cd01098">
    <property type="entry name" value="PAN_AP_plant"/>
    <property type="match status" value="1"/>
</dbReference>
<keyword evidence="20" id="KW-0804">Transcription</keyword>
<dbReference type="FunFam" id="3.40.1810.10:FF:000003">
    <property type="entry name" value="MADS-box transcription factor MADS-MC"/>
    <property type="match status" value="1"/>
</dbReference>
<dbReference type="GO" id="GO:0005634">
    <property type="term" value="C:nucleus"/>
    <property type="evidence" value="ECO:0007669"/>
    <property type="project" value="UniProtKB-SubCell"/>
</dbReference>
<dbReference type="InterPro" id="IPR051343">
    <property type="entry name" value="G-type_lectin_kinases/EP1-like"/>
</dbReference>
<dbReference type="Gene3D" id="3.40.1810.10">
    <property type="entry name" value="Transcription factor, MADS-box"/>
    <property type="match status" value="1"/>
</dbReference>
<evidence type="ECO:0000256" key="7">
    <source>
        <dbReference type="ARBA" id="ARBA00022679"/>
    </source>
</evidence>
<keyword evidence="5" id="KW-0723">Serine/threonine-protein kinase</keyword>
<feature type="binding site" evidence="26">
    <location>
        <position position="782"/>
    </location>
    <ligand>
        <name>ATP</name>
        <dbReference type="ChEBI" id="CHEBI:30616"/>
    </ligand>
</feature>